<gene>
    <name evidence="3" type="ORF">BU23DRAFT_559911</name>
</gene>
<dbReference type="OrthoDB" id="2320368at2759"/>
<dbReference type="SUPFAM" id="SSF52313">
    <property type="entry name" value="Ribosomal protein S2"/>
    <property type="match status" value="1"/>
</dbReference>
<name>A0A6A5UPZ1_9PLEO</name>
<evidence type="ECO:0000256" key="1">
    <source>
        <dbReference type="ARBA" id="ARBA00006242"/>
    </source>
</evidence>
<dbReference type="GO" id="GO:0003735">
    <property type="term" value="F:structural constituent of ribosome"/>
    <property type="evidence" value="ECO:0007669"/>
    <property type="project" value="InterPro"/>
</dbReference>
<dbReference type="InterPro" id="IPR023591">
    <property type="entry name" value="Ribosomal_uS2_flav_dom_sf"/>
</dbReference>
<keyword evidence="3" id="KW-0687">Ribonucleoprotein</keyword>
<keyword evidence="3" id="KW-0689">Ribosomal protein</keyword>
<protein>
    <submittedName>
        <fullName evidence="3">Ribosomal protein S2</fullName>
    </submittedName>
</protein>
<dbReference type="HAMAP" id="MF_00291_B">
    <property type="entry name" value="Ribosomal_uS2_B"/>
    <property type="match status" value="1"/>
</dbReference>
<dbReference type="Pfam" id="PF00318">
    <property type="entry name" value="Ribosomal_S2"/>
    <property type="match status" value="1"/>
</dbReference>
<dbReference type="AlphaFoldDB" id="A0A6A5UPZ1"/>
<dbReference type="EMBL" id="ML976741">
    <property type="protein sequence ID" value="KAF1966758.1"/>
    <property type="molecule type" value="Genomic_DNA"/>
</dbReference>
<dbReference type="Gene3D" id="3.40.50.10490">
    <property type="entry name" value="Glucose-6-phosphate isomerase like protein, domain 1"/>
    <property type="match status" value="1"/>
</dbReference>
<keyword evidence="4" id="KW-1185">Reference proteome</keyword>
<dbReference type="PANTHER" id="PTHR12534">
    <property type="entry name" value="30S RIBOSOMAL PROTEIN S2 PROKARYOTIC AND ORGANELLAR"/>
    <property type="match status" value="1"/>
</dbReference>
<evidence type="ECO:0000313" key="4">
    <source>
        <dbReference type="Proteomes" id="UP000800036"/>
    </source>
</evidence>
<evidence type="ECO:0000256" key="2">
    <source>
        <dbReference type="SAM" id="MobiDB-lite"/>
    </source>
</evidence>
<organism evidence="3 4">
    <name type="scientific">Bimuria novae-zelandiae CBS 107.79</name>
    <dbReference type="NCBI Taxonomy" id="1447943"/>
    <lineage>
        <taxon>Eukaryota</taxon>
        <taxon>Fungi</taxon>
        <taxon>Dikarya</taxon>
        <taxon>Ascomycota</taxon>
        <taxon>Pezizomycotina</taxon>
        <taxon>Dothideomycetes</taxon>
        <taxon>Pleosporomycetidae</taxon>
        <taxon>Pleosporales</taxon>
        <taxon>Massarineae</taxon>
        <taxon>Didymosphaeriaceae</taxon>
        <taxon>Bimuria</taxon>
    </lineage>
</organism>
<dbReference type="GO" id="GO:0005763">
    <property type="term" value="C:mitochondrial small ribosomal subunit"/>
    <property type="evidence" value="ECO:0007669"/>
    <property type="project" value="TreeGrafter"/>
</dbReference>
<feature type="region of interest" description="Disordered" evidence="2">
    <location>
        <begin position="353"/>
        <end position="384"/>
    </location>
</feature>
<dbReference type="InterPro" id="IPR005706">
    <property type="entry name" value="Ribosomal_uS2_bac/mit/plastid"/>
</dbReference>
<dbReference type="InterPro" id="IPR001865">
    <property type="entry name" value="Ribosomal_uS2"/>
</dbReference>
<dbReference type="GO" id="GO:0006412">
    <property type="term" value="P:translation"/>
    <property type="evidence" value="ECO:0007669"/>
    <property type="project" value="InterPro"/>
</dbReference>
<dbReference type="NCBIfam" id="TIGR01011">
    <property type="entry name" value="rpsB_bact"/>
    <property type="match status" value="1"/>
</dbReference>
<dbReference type="CDD" id="cd01425">
    <property type="entry name" value="RPS2"/>
    <property type="match status" value="1"/>
</dbReference>
<dbReference type="PANTHER" id="PTHR12534:SF0">
    <property type="entry name" value="SMALL RIBOSOMAL SUBUNIT PROTEIN US2M"/>
    <property type="match status" value="1"/>
</dbReference>
<sequence length="406" mass="44565">MIIRHVARAGRSALAQRPAQSWRRFLSTQVDSIEATAENSFKQLHSLEAQVNANVPLQDAVHSLDPETAEKDPSSVQHTASVAEQYYRYKQLQAQMGKLGSDISPHYQPHTLLSNPPRPADVTLELLLASEAHQGHATSLWNPANARYIQGVRQGVHIISLEATAAHLRRAAKVVQEVSKRGGLVLFVGTRDGQDRTVARASQLAKGYHLFERWIPGSITNGQQILGKCRTKVVNEKDEEIPGFEEQLLERPVLRPDLVVCLNPLENYVLLHECALNNIPTIGVIDTNADPTWVTYPIPANDDSLRCIQVIAGVLGRAGEAGQKERLALAETGRITYRPAQNLQLPEALQDKVGASEEAGADPELNGEAARNLGRDDSLEGTDELGERLDAAHNRELSDHAIRGIK</sequence>
<proteinExistence type="inferred from homology"/>
<dbReference type="Proteomes" id="UP000800036">
    <property type="component" value="Unassembled WGS sequence"/>
</dbReference>
<evidence type="ECO:0000313" key="3">
    <source>
        <dbReference type="EMBL" id="KAF1966758.1"/>
    </source>
</evidence>
<reference evidence="3" key="1">
    <citation type="journal article" date="2020" name="Stud. Mycol.">
        <title>101 Dothideomycetes genomes: a test case for predicting lifestyles and emergence of pathogens.</title>
        <authorList>
            <person name="Haridas S."/>
            <person name="Albert R."/>
            <person name="Binder M."/>
            <person name="Bloem J."/>
            <person name="Labutti K."/>
            <person name="Salamov A."/>
            <person name="Andreopoulos B."/>
            <person name="Baker S."/>
            <person name="Barry K."/>
            <person name="Bills G."/>
            <person name="Bluhm B."/>
            <person name="Cannon C."/>
            <person name="Castanera R."/>
            <person name="Culley D."/>
            <person name="Daum C."/>
            <person name="Ezra D."/>
            <person name="Gonzalez J."/>
            <person name="Henrissat B."/>
            <person name="Kuo A."/>
            <person name="Liang C."/>
            <person name="Lipzen A."/>
            <person name="Lutzoni F."/>
            <person name="Magnuson J."/>
            <person name="Mondo S."/>
            <person name="Nolan M."/>
            <person name="Ohm R."/>
            <person name="Pangilinan J."/>
            <person name="Park H.-J."/>
            <person name="Ramirez L."/>
            <person name="Alfaro M."/>
            <person name="Sun H."/>
            <person name="Tritt A."/>
            <person name="Yoshinaga Y."/>
            <person name="Zwiers L.-H."/>
            <person name="Turgeon B."/>
            <person name="Goodwin S."/>
            <person name="Spatafora J."/>
            <person name="Crous P."/>
            <person name="Grigoriev I."/>
        </authorList>
    </citation>
    <scope>NUCLEOTIDE SEQUENCE</scope>
    <source>
        <strain evidence="3">CBS 107.79</strain>
    </source>
</reference>
<accession>A0A6A5UPZ1</accession>
<comment type="similarity">
    <text evidence="1">Belongs to the universal ribosomal protein uS2 family.</text>
</comment>
<dbReference type="PRINTS" id="PR00395">
    <property type="entry name" value="RIBOSOMALS2"/>
</dbReference>